<proteinExistence type="predicted"/>
<keyword evidence="2" id="KW-0812">Transmembrane</keyword>
<keyword evidence="2" id="KW-0472">Membrane</keyword>
<feature type="compositionally biased region" description="Polar residues" evidence="1">
    <location>
        <begin position="260"/>
        <end position="280"/>
    </location>
</feature>
<evidence type="ECO:0000313" key="3">
    <source>
        <dbReference type="EnsemblMetazoa" id="PPA40187.1"/>
    </source>
</evidence>
<evidence type="ECO:0000256" key="1">
    <source>
        <dbReference type="SAM" id="MobiDB-lite"/>
    </source>
</evidence>
<accession>A0A8R1YZK0</accession>
<sequence length="280" mass="32273">MFLRLKSSRLAPGNITDQFIDIDRPWLLILTYTYTAFILTAATTSFGYFLVFIIPSLEDNKWLTFLRLGTTAISLSFPLIDVSQEWTKEESSTHCFDNVCRWFLSRKDACLCILLFLWSLSVSITLISANIYQFLELPHRYQLWRESQNKEEDKRPSESELAYQRQLKIERERAAEIIQQRLERKASSAREGETIPLTTPSIELSNLHPQSRYESISSRIYRSLFSPQSTRINRNGSRNRGSSLAVPSRGRGRRVSEGSFPSSNGQQTRNMGRRTTQGAL</sequence>
<dbReference type="AlphaFoldDB" id="A0A2A6CIQ2"/>
<accession>A0A2A6CIQ2</accession>
<gene>
    <name evidence="3" type="primary">WBGene00278556</name>
</gene>
<dbReference type="Proteomes" id="UP000005239">
    <property type="component" value="Unassembled WGS sequence"/>
</dbReference>
<evidence type="ECO:0000313" key="4">
    <source>
        <dbReference type="Proteomes" id="UP000005239"/>
    </source>
</evidence>
<reference evidence="3" key="2">
    <citation type="submission" date="2022-06" db="UniProtKB">
        <authorList>
            <consortium name="EnsemblMetazoa"/>
        </authorList>
    </citation>
    <scope>IDENTIFICATION</scope>
    <source>
        <strain evidence="3">PS312</strain>
    </source>
</reference>
<evidence type="ECO:0000256" key="2">
    <source>
        <dbReference type="SAM" id="Phobius"/>
    </source>
</evidence>
<organism evidence="3 4">
    <name type="scientific">Pristionchus pacificus</name>
    <name type="common">Parasitic nematode worm</name>
    <dbReference type="NCBI Taxonomy" id="54126"/>
    <lineage>
        <taxon>Eukaryota</taxon>
        <taxon>Metazoa</taxon>
        <taxon>Ecdysozoa</taxon>
        <taxon>Nematoda</taxon>
        <taxon>Chromadorea</taxon>
        <taxon>Rhabditida</taxon>
        <taxon>Rhabditina</taxon>
        <taxon>Diplogasteromorpha</taxon>
        <taxon>Diplogasteroidea</taxon>
        <taxon>Neodiplogasteridae</taxon>
        <taxon>Pristionchus</taxon>
    </lineage>
</organism>
<reference evidence="4" key="1">
    <citation type="journal article" date="2008" name="Nat. Genet.">
        <title>The Pristionchus pacificus genome provides a unique perspective on nematode lifestyle and parasitism.</title>
        <authorList>
            <person name="Dieterich C."/>
            <person name="Clifton S.W."/>
            <person name="Schuster L.N."/>
            <person name="Chinwalla A."/>
            <person name="Delehaunty K."/>
            <person name="Dinkelacker I."/>
            <person name="Fulton L."/>
            <person name="Fulton R."/>
            <person name="Godfrey J."/>
            <person name="Minx P."/>
            <person name="Mitreva M."/>
            <person name="Roeseler W."/>
            <person name="Tian H."/>
            <person name="Witte H."/>
            <person name="Yang S.P."/>
            <person name="Wilson R.K."/>
            <person name="Sommer R.J."/>
        </authorList>
    </citation>
    <scope>NUCLEOTIDE SEQUENCE [LARGE SCALE GENOMIC DNA]</scope>
    <source>
        <strain evidence="4">PS312</strain>
    </source>
</reference>
<keyword evidence="4" id="KW-1185">Reference proteome</keyword>
<feature type="compositionally biased region" description="Basic and acidic residues" evidence="1">
    <location>
        <begin position="182"/>
        <end position="193"/>
    </location>
</feature>
<keyword evidence="2" id="KW-1133">Transmembrane helix</keyword>
<feature type="transmembrane region" description="Helical" evidence="2">
    <location>
        <begin position="26"/>
        <end position="50"/>
    </location>
</feature>
<protein>
    <submittedName>
        <fullName evidence="3">Uncharacterized protein</fullName>
    </submittedName>
</protein>
<feature type="transmembrane region" description="Helical" evidence="2">
    <location>
        <begin position="111"/>
        <end position="132"/>
    </location>
</feature>
<name>A0A2A6CIQ2_PRIPA</name>
<feature type="region of interest" description="Disordered" evidence="1">
    <location>
        <begin position="227"/>
        <end position="280"/>
    </location>
</feature>
<feature type="compositionally biased region" description="Low complexity" evidence="1">
    <location>
        <begin position="233"/>
        <end position="243"/>
    </location>
</feature>
<feature type="region of interest" description="Disordered" evidence="1">
    <location>
        <begin position="182"/>
        <end position="201"/>
    </location>
</feature>
<dbReference type="EnsemblMetazoa" id="PPA40187.1">
    <property type="protein sequence ID" value="PPA40187.1"/>
    <property type="gene ID" value="WBGene00278556"/>
</dbReference>